<keyword evidence="3" id="KW-0493">Microtubule</keyword>
<gene>
    <name evidence="5" type="ORF">CTAYLR_004401</name>
</gene>
<dbReference type="Gene3D" id="1.20.58.90">
    <property type="match status" value="1"/>
</dbReference>
<comment type="similarity">
    <text evidence="1 3">Belongs to the TBCA family.</text>
</comment>
<keyword evidence="3" id="KW-0206">Cytoskeleton</keyword>
<comment type="subcellular location">
    <subcellularLocation>
        <location evidence="3">Cytoplasm</location>
        <location evidence="3">Cytoskeleton</location>
    </subcellularLocation>
</comment>
<evidence type="ECO:0000313" key="5">
    <source>
        <dbReference type="EMBL" id="KAJ8611989.1"/>
    </source>
</evidence>
<dbReference type="PANTHER" id="PTHR21500">
    <property type="entry name" value="TUBULIN-SPECIFIC CHAPERONE A"/>
    <property type="match status" value="1"/>
</dbReference>
<comment type="caution">
    <text evidence="5">The sequence shown here is derived from an EMBL/GenBank/DDBJ whole genome shotgun (WGS) entry which is preliminary data.</text>
</comment>
<dbReference type="GO" id="GO:0048487">
    <property type="term" value="F:beta-tubulin binding"/>
    <property type="evidence" value="ECO:0007669"/>
    <property type="project" value="InterPro"/>
</dbReference>
<dbReference type="GO" id="GO:0005874">
    <property type="term" value="C:microtubule"/>
    <property type="evidence" value="ECO:0007669"/>
    <property type="project" value="UniProtKB-KW"/>
</dbReference>
<dbReference type="GO" id="GO:0005829">
    <property type="term" value="C:cytosol"/>
    <property type="evidence" value="ECO:0007669"/>
    <property type="project" value="TreeGrafter"/>
</dbReference>
<dbReference type="InterPro" id="IPR004226">
    <property type="entry name" value="TBCA"/>
</dbReference>
<proteinExistence type="inferred from homology"/>
<evidence type="ECO:0000256" key="1">
    <source>
        <dbReference type="ARBA" id="ARBA00006806"/>
    </source>
</evidence>
<keyword evidence="6" id="KW-1185">Reference proteome</keyword>
<dbReference type="Pfam" id="PF02970">
    <property type="entry name" value="TBCA"/>
    <property type="match status" value="1"/>
</dbReference>
<dbReference type="AlphaFoldDB" id="A0AAD7XQW7"/>
<evidence type="ECO:0000313" key="6">
    <source>
        <dbReference type="Proteomes" id="UP001230188"/>
    </source>
</evidence>
<dbReference type="GO" id="GO:0007023">
    <property type="term" value="P:post-chaperonin tubulin folding pathway"/>
    <property type="evidence" value="ECO:0007669"/>
    <property type="project" value="UniProtKB-UniRule"/>
</dbReference>
<evidence type="ECO:0000256" key="3">
    <source>
        <dbReference type="RuleBase" id="RU364030"/>
    </source>
</evidence>
<keyword evidence="2 3" id="KW-0143">Chaperone</keyword>
<feature type="coiled-coil region" evidence="4">
    <location>
        <begin position="55"/>
        <end position="93"/>
    </location>
</feature>
<accession>A0AAD7XQW7</accession>
<sequence>MPRQPTAQSDEKQVAIKTGIVKRLVKEVAHYKVETQQHESRVEQMKSDGKDVYDIKKAQEILDETRMMITDASRRLDDALDELENLMDAVGDNPAVQAADCYPTAKELLASRGN</sequence>
<organism evidence="5 6">
    <name type="scientific">Chrysophaeum taylorii</name>
    <dbReference type="NCBI Taxonomy" id="2483200"/>
    <lineage>
        <taxon>Eukaryota</taxon>
        <taxon>Sar</taxon>
        <taxon>Stramenopiles</taxon>
        <taxon>Ochrophyta</taxon>
        <taxon>Pelagophyceae</taxon>
        <taxon>Pelagomonadales</taxon>
        <taxon>Pelagomonadaceae</taxon>
        <taxon>Chrysophaeum</taxon>
    </lineage>
</organism>
<protein>
    <recommendedName>
        <fullName evidence="3">Tubulin-specific chaperone A</fullName>
    </recommendedName>
</protein>
<keyword evidence="4" id="KW-0175">Coiled coil</keyword>
<evidence type="ECO:0000256" key="2">
    <source>
        <dbReference type="ARBA" id="ARBA00023186"/>
    </source>
</evidence>
<dbReference type="EMBL" id="JAQMWT010000059">
    <property type="protein sequence ID" value="KAJ8611989.1"/>
    <property type="molecule type" value="Genomic_DNA"/>
</dbReference>
<reference evidence="5" key="1">
    <citation type="submission" date="2023-01" db="EMBL/GenBank/DDBJ databases">
        <title>Metagenome sequencing of chrysophaentin producing Chrysophaeum taylorii.</title>
        <authorList>
            <person name="Davison J."/>
            <person name="Bewley C."/>
        </authorList>
    </citation>
    <scope>NUCLEOTIDE SEQUENCE</scope>
    <source>
        <strain evidence="5">NIES-1699</strain>
    </source>
</reference>
<name>A0AAD7XQW7_9STRA</name>
<dbReference type="Proteomes" id="UP001230188">
    <property type="component" value="Unassembled WGS sequence"/>
</dbReference>
<dbReference type="GO" id="GO:0007021">
    <property type="term" value="P:tubulin complex assembly"/>
    <property type="evidence" value="ECO:0007669"/>
    <property type="project" value="UniProtKB-UniRule"/>
</dbReference>
<keyword evidence="3" id="KW-0963">Cytoplasm</keyword>
<dbReference type="InterPro" id="IPR036126">
    <property type="entry name" value="TBCA_sf"/>
</dbReference>
<comment type="subunit">
    <text evidence="3">Supercomplex made of cofactors A to E. Cofactors A and D function by capturing and stabilizing tubulin in a quasi-native conformation. Cofactor E binds to the cofactor D-tubulin complex; interaction with cofactor C then causes the release of tubulin polypeptides that are committed to the native state.</text>
</comment>
<dbReference type="PANTHER" id="PTHR21500:SF0">
    <property type="entry name" value="TUBULIN-SPECIFIC CHAPERONE A"/>
    <property type="match status" value="1"/>
</dbReference>
<evidence type="ECO:0000256" key="4">
    <source>
        <dbReference type="SAM" id="Coils"/>
    </source>
</evidence>
<dbReference type="SUPFAM" id="SSF46988">
    <property type="entry name" value="Tubulin chaperone cofactor A"/>
    <property type="match status" value="1"/>
</dbReference>